<dbReference type="AlphaFoldDB" id="A0A939QEA6"/>
<dbReference type="PANTHER" id="PTHR44936:SF10">
    <property type="entry name" value="SENSOR PROTEIN RSTB"/>
    <property type="match status" value="1"/>
</dbReference>
<keyword evidence="12" id="KW-0902">Two-component regulatory system</keyword>
<feature type="domain" description="Histidine kinase" evidence="15">
    <location>
        <begin position="309"/>
        <end position="412"/>
    </location>
</feature>
<evidence type="ECO:0000256" key="10">
    <source>
        <dbReference type="ARBA" id="ARBA00022840"/>
    </source>
</evidence>
<dbReference type="Gene3D" id="1.10.287.130">
    <property type="match status" value="1"/>
</dbReference>
<evidence type="ECO:0000256" key="6">
    <source>
        <dbReference type="ARBA" id="ARBA00022679"/>
    </source>
</evidence>
<evidence type="ECO:0000256" key="1">
    <source>
        <dbReference type="ARBA" id="ARBA00000085"/>
    </source>
</evidence>
<accession>A0A939QEA6</accession>
<dbReference type="EMBL" id="JAGFBF010000001">
    <property type="protein sequence ID" value="MBO2988598.1"/>
    <property type="molecule type" value="Genomic_DNA"/>
</dbReference>
<dbReference type="Pfam" id="PF02518">
    <property type="entry name" value="HATPase_c"/>
    <property type="match status" value="1"/>
</dbReference>
<keyword evidence="4" id="KW-1003">Cell membrane</keyword>
<dbReference type="PROSITE" id="PS50109">
    <property type="entry name" value="HIS_KIN"/>
    <property type="match status" value="1"/>
</dbReference>
<protein>
    <recommendedName>
        <fullName evidence="3">histidine kinase</fullName>
        <ecNumber evidence="3">2.7.13.3</ecNumber>
    </recommendedName>
</protein>
<dbReference type="PANTHER" id="PTHR44936">
    <property type="entry name" value="SENSOR PROTEIN CREC"/>
    <property type="match status" value="1"/>
</dbReference>
<dbReference type="InterPro" id="IPR005467">
    <property type="entry name" value="His_kinase_dom"/>
</dbReference>
<evidence type="ECO:0000313" key="16">
    <source>
        <dbReference type="EMBL" id="MBO2988598.1"/>
    </source>
</evidence>
<dbReference type="Proteomes" id="UP000668403">
    <property type="component" value="Unassembled WGS sequence"/>
</dbReference>
<feature type="transmembrane region" description="Helical" evidence="14">
    <location>
        <begin position="180"/>
        <end position="202"/>
    </location>
</feature>
<gene>
    <name evidence="16" type="ORF">J4H85_01100</name>
</gene>
<keyword evidence="5" id="KW-0597">Phosphoprotein</keyword>
<dbReference type="InterPro" id="IPR050980">
    <property type="entry name" value="2C_sensor_his_kinase"/>
</dbReference>
<sequence>MGQAPVRPRGRAARLGMLLLPSIIVLLCVGITAAIAVSVQEHSIRTATTERVVDVATHLAELDQVRNAVVQDRETATAELQPLTDVVQRAAGVDYVVITDDAGIRITHPTPSERGQHVSTDPSRALAGETYVDTEAGTRGLTLRAKTPVLDDDGDVIGILSVGILESSISEDFGEAVADLLPWIIGALVVGTLANTLVSAAIRRRFRGADEMTREMEHQRTTTALLREQTHEFRTRLHVLHGLVSHGDSAEALRYIEDIAPVQTASDDDGGDMHPLLRAVIEALRSDLAALGTAFSADVDLRTPPDDDLMLVVTNLCRNAGEAGASRVRLQLVETEDAVHGTVDDDGAGIAPSQRSQVFALGFSSKPDRSGAGRGIGLNLVRRIVTDRGGTIEIGESTLGGARFSFDLRVPERTAPERAYR</sequence>
<keyword evidence="6" id="KW-0808">Transferase</keyword>
<dbReference type="InterPro" id="IPR029151">
    <property type="entry name" value="Sensor-like_sf"/>
</dbReference>
<dbReference type="InterPro" id="IPR036890">
    <property type="entry name" value="HATPase_C_sf"/>
</dbReference>
<evidence type="ECO:0000256" key="11">
    <source>
        <dbReference type="ARBA" id="ARBA00022989"/>
    </source>
</evidence>
<dbReference type="GO" id="GO:0000155">
    <property type="term" value="F:phosphorelay sensor kinase activity"/>
    <property type="evidence" value="ECO:0007669"/>
    <property type="project" value="InterPro"/>
</dbReference>
<keyword evidence="8" id="KW-0547">Nucleotide-binding</keyword>
<dbReference type="CDD" id="cd18773">
    <property type="entry name" value="PDC1_HK_sensor"/>
    <property type="match status" value="1"/>
</dbReference>
<dbReference type="InterPro" id="IPR004358">
    <property type="entry name" value="Sig_transdc_His_kin-like_C"/>
</dbReference>
<evidence type="ECO:0000256" key="3">
    <source>
        <dbReference type="ARBA" id="ARBA00012438"/>
    </source>
</evidence>
<dbReference type="GO" id="GO:0005524">
    <property type="term" value="F:ATP binding"/>
    <property type="evidence" value="ECO:0007669"/>
    <property type="project" value="UniProtKB-KW"/>
</dbReference>
<dbReference type="SMART" id="SM00387">
    <property type="entry name" value="HATPase_c"/>
    <property type="match status" value="1"/>
</dbReference>
<dbReference type="GO" id="GO:0005886">
    <property type="term" value="C:plasma membrane"/>
    <property type="evidence" value="ECO:0007669"/>
    <property type="project" value="UniProtKB-SubCell"/>
</dbReference>
<evidence type="ECO:0000256" key="12">
    <source>
        <dbReference type="ARBA" id="ARBA00023012"/>
    </source>
</evidence>
<proteinExistence type="predicted"/>
<evidence type="ECO:0000256" key="14">
    <source>
        <dbReference type="SAM" id="Phobius"/>
    </source>
</evidence>
<evidence type="ECO:0000256" key="4">
    <source>
        <dbReference type="ARBA" id="ARBA00022475"/>
    </source>
</evidence>
<keyword evidence="10" id="KW-0067">ATP-binding</keyword>
<evidence type="ECO:0000259" key="15">
    <source>
        <dbReference type="PROSITE" id="PS50109"/>
    </source>
</evidence>
<dbReference type="Pfam" id="PF17203">
    <property type="entry name" value="sCache_3_2"/>
    <property type="match status" value="1"/>
</dbReference>
<evidence type="ECO:0000256" key="7">
    <source>
        <dbReference type="ARBA" id="ARBA00022692"/>
    </source>
</evidence>
<dbReference type="SUPFAM" id="SSF55890">
    <property type="entry name" value="Sporulation response regulatory protein Spo0B"/>
    <property type="match status" value="1"/>
</dbReference>
<dbReference type="Gene3D" id="3.30.565.10">
    <property type="entry name" value="Histidine kinase-like ATPase, C-terminal domain"/>
    <property type="match status" value="1"/>
</dbReference>
<name>A0A939QEA6_9MICO</name>
<dbReference type="InterPro" id="IPR003594">
    <property type="entry name" value="HATPase_dom"/>
</dbReference>
<keyword evidence="7 14" id="KW-0812">Transmembrane</keyword>
<evidence type="ECO:0000256" key="2">
    <source>
        <dbReference type="ARBA" id="ARBA00004651"/>
    </source>
</evidence>
<keyword evidence="13 14" id="KW-0472">Membrane</keyword>
<dbReference type="InterPro" id="IPR033463">
    <property type="entry name" value="sCache_3"/>
</dbReference>
<keyword evidence="11 14" id="KW-1133">Transmembrane helix</keyword>
<keyword evidence="17" id="KW-1185">Reference proteome</keyword>
<dbReference type="InterPro" id="IPR016120">
    <property type="entry name" value="Sig_transdc_His_kin_SpoOB"/>
</dbReference>
<organism evidence="16 17">
    <name type="scientific">Leucobacter tardus</name>
    <dbReference type="NCBI Taxonomy" id="501483"/>
    <lineage>
        <taxon>Bacteria</taxon>
        <taxon>Bacillati</taxon>
        <taxon>Actinomycetota</taxon>
        <taxon>Actinomycetes</taxon>
        <taxon>Micrococcales</taxon>
        <taxon>Microbacteriaceae</taxon>
        <taxon>Leucobacter</taxon>
    </lineage>
</organism>
<dbReference type="RefSeq" id="WP_208236069.1">
    <property type="nucleotide sequence ID" value="NZ_BAAAQU010000001.1"/>
</dbReference>
<comment type="subcellular location">
    <subcellularLocation>
        <location evidence="2">Cell membrane</location>
        <topology evidence="2">Multi-pass membrane protein</topology>
    </subcellularLocation>
</comment>
<dbReference type="SUPFAM" id="SSF103190">
    <property type="entry name" value="Sensory domain-like"/>
    <property type="match status" value="1"/>
</dbReference>
<dbReference type="SUPFAM" id="SSF55874">
    <property type="entry name" value="ATPase domain of HSP90 chaperone/DNA topoisomerase II/histidine kinase"/>
    <property type="match status" value="1"/>
</dbReference>
<dbReference type="EC" id="2.7.13.3" evidence="3"/>
<dbReference type="Gene3D" id="3.30.450.20">
    <property type="entry name" value="PAS domain"/>
    <property type="match status" value="1"/>
</dbReference>
<reference evidence="16" key="1">
    <citation type="submission" date="2021-03" db="EMBL/GenBank/DDBJ databases">
        <title>Leucobacter chromiisoli sp. nov., isolated from chromium-containing soil of chemical plant.</title>
        <authorList>
            <person name="Xu Z."/>
        </authorList>
    </citation>
    <scope>NUCLEOTIDE SEQUENCE</scope>
    <source>
        <strain evidence="16">K 70/01</strain>
    </source>
</reference>
<keyword evidence="9 16" id="KW-0418">Kinase</keyword>
<evidence type="ECO:0000313" key="17">
    <source>
        <dbReference type="Proteomes" id="UP000668403"/>
    </source>
</evidence>
<comment type="catalytic activity">
    <reaction evidence="1">
        <text>ATP + protein L-histidine = ADP + protein N-phospho-L-histidine.</text>
        <dbReference type="EC" id="2.7.13.3"/>
    </reaction>
</comment>
<evidence type="ECO:0000256" key="9">
    <source>
        <dbReference type="ARBA" id="ARBA00022777"/>
    </source>
</evidence>
<evidence type="ECO:0000256" key="13">
    <source>
        <dbReference type="ARBA" id="ARBA00023136"/>
    </source>
</evidence>
<evidence type="ECO:0000256" key="5">
    <source>
        <dbReference type="ARBA" id="ARBA00022553"/>
    </source>
</evidence>
<dbReference type="PRINTS" id="PR00344">
    <property type="entry name" value="BCTRLSENSOR"/>
</dbReference>
<evidence type="ECO:0000256" key="8">
    <source>
        <dbReference type="ARBA" id="ARBA00022741"/>
    </source>
</evidence>
<comment type="caution">
    <text evidence="16">The sequence shown here is derived from an EMBL/GenBank/DDBJ whole genome shotgun (WGS) entry which is preliminary data.</text>
</comment>